<evidence type="ECO:0000313" key="3">
    <source>
        <dbReference type="EMBL" id="GJJ69187.1"/>
    </source>
</evidence>
<protein>
    <recommendedName>
        <fullName evidence="5">F-box domain-containing protein</fullName>
    </recommendedName>
</protein>
<feature type="compositionally biased region" description="Polar residues" evidence="2">
    <location>
        <begin position="553"/>
        <end position="564"/>
    </location>
</feature>
<feature type="region of interest" description="Disordered" evidence="2">
    <location>
        <begin position="600"/>
        <end position="641"/>
    </location>
</feature>
<dbReference type="Pfam" id="PF13516">
    <property type="entry name" value="LRR_6"/>
    <property type="match status" value="5"/>
</dbReference>
<feature type="compositionally biased region" description="Low complexity" evidence="2">
    <location>
        <begin position="608"/>
        <end position="621"/>
    </location>
</feature>
<feature type="compositionally biased region" description="Low complexity" evidence="2">
    <location>
        <begin position="51"/>
        <end position="68"/>
    </location>
</feature>
<dbReference type="SUPFAM" id="SSF52047">
    <property type="entry name" value="RNI-like"/>
    <property type="match status" value="1"/>
</dbReference>
<evidence type="ECO:0008006" key="5">
    <source>
        <dbReference type="Google" id="ProtNLM"/>
    </source>
</evidence>
<dbReference type="OrthoDB" id="333024at2759"/>
<feature type="compositionally biased region" description="Polar residues" evidence="2">
    <location>
        <begin position="622"/>
        <end position="641"/>
    </location>
</feature>
<accession>A0A9P3LSW2</accession>
<evidence type="ECO:0000256" key="1">
    <source>
        <dbReference type="ARBA" id="ARBA00022737"/>
    </source>
</evidence>
<dbReference type="Gene3D" id="3.80.10.10">
    <property type="entry name" value="Ribonuclease Inhibitor"/>
    <property type="match status" value="3"/>
</dbReference>
<dbReference type="PANTHER" id="PTHR24111:SF0">
    <property type="entry name" value="LEUCINE-RICH REPEAT-CONTAINING PROTEIN"/>
    <property type="match status" value="1"/>
</dbReference>
<organism evidence="3 4">
    <name type="scientific">Entomortierella parvispora</name>
    <dbReference type="NCBI Taxonomy" id="205924"/>
    <lineage>
        <taxon>Eukaryota</taxon>
        <taxon>Fungi</taxon>
        <taxon>Fungi incertae sedis</taxon>
        <taxon>Mucoromycota</taxon>
        <taxon>Mortierellomycotina</taxon>
        <taxon>Mortierellomycetes</taxon>
        <taxon>Mortierellales</taxon>
        <taxon>Mortierellaceae</taxon>
        <taxon>Entomortierella</taxon>
    </lineage>
</organism>
<dbReference type="Proteomes" id="UP000827284">
    <property type="component" value="Unassembled WGS sequence"/>
</dbReference>
<dbReference type="EMBL" id="BQFW01000002">
    <property type="protein sequence ID" value="GJJ69187.1"/>
    <property type="molecule type" value="Genomic_DNA"/>
</dbReference>
<sequence length="771" mass="83452">MVRLGRNQSLPAPPSHGATMRKATTNVFSFPTLTLTRTSSNSSSIGGFEGSASRSSSKSRATSRSRSSSAAPIPLAPIISAIQRGNFVMLSDMDLDALIKDMMGKNSKVIEALNITAASVSAADAKILAKLIKSSDAANIKSLRMEGNTISQQASKLMFEAWKFNKTISTLSLARSGVNDKTVKYLARVIAKNETLKVLDLSSNHITAQGVEYLAEAIVLNRAVTRLCLQSNNIKKAGAPHLAKILSKNRVIRHLNIGSNSLGADGIAHVAEAVRFNRTLNSLSLDMNEMGYKGAAAIAAALISNRHLTHLYLPHNNIGDRGMADICESLKRNRYLISLDLELNHIGQGQSVVGLKALGDVLKVNTSLREINLSFNVFASEAIQELTPGMVMNTTLESVLFTNCGLSTDAALSLAKVLSSATGLQNLGLTNNPEIGVDGYWALASSLIKNRSLKGIQLDYNSEDRQQLYDSFQNSLTRNHIWQQAIYAAACRILILSRIVLLGRPANQKQLQSQQEHHIQHHNQHHGWNIFRRVKLGRSNSSNSIASLWSLGKSNNGQSHSSNAADGGGAPEDQIGANFCHGNSHSRQILAPVGSALIGQRGATRQPSNSSLLSGNGVGSNAGESSNTANNSHGSASRHAVQNSATTLVELQHSTHPLHSSHYQPRNTLHHQHTLSAASTVVPGAIEYNPHKILANLGNMPYEIFENICAFLDPGRTMSIAQVRATVQAADDRTTLVRYYTRERMLERIFNSRYISPVGTRYSLKPGDERI</sequence>
<evidence type="ECO:0000256" key="2">
    <source>
        <dbReference type="SAM" id="MobiDB-lite"/>
    </source>
</evidence>
<name>A0A9P3LSW2_9FUNG</name>
<feature type="compositionally biased region" description="Polar residues" evidence="2">
    <location>
        <begin position="1"/>
        <end position="10"/>
    </location>
</feature>
<evidence type="ECO:0000313" key="4">
    <source>
        <dbReference type="Proteomes" id="UP000827284"/>
    </source>
</evidence>
<dbReference type="PANTHER" id="PTHR24111">
    <property type="entry name" value="LEUCINE-RICH REPEAT-CONTAINING PROTEIN 34"/>
    <property type="match status" value="1"/>
</dbReference>
<keyword evidence="1" id="KW-0677">Repeat</keyword>
<dbReference type="SMART" id="SM00368">
    <property type="entry name" value="LRR_RI"/>
    <property type="match status" value="11"/>
</dbReference>
<keyword evidence="4" id="KW-1185">Reference proteome</keyword>
<dbReference type="InterPro" id="IPR052201">
    <property type="entry name" value="LRR-containing_regulator"/>
</dbReference>
<proteinExistence type="predicted"/>
<feature type="region of interest" description="Disordered" evidence="2">
    <location>
        <begin position="553"/>
        <end position="581"/>
    </location>
</feature>
<dbReference type="InterPro" id="IPR032675">
    <property type="entry name" value="LRR_dom_sf"/>
</dbReference>
<dbReference type="InterPro" id="IPR001611">
    <property type="entry name" value="Leu-rich_rpt"/>
</dbReference>
<reference evidence="3" key="2">
    <citation type="journal article" date="2022" name="Microbiol. Resour. Announc.">
        <title>Whole-Genome Sequence of Entomortierella parvispora E1425, a Mucoromycotan Fungus Associated with Burkholderiaceae-Related Endosymbiotic Bacteria.</title>
        <authorList>
            <person name="Herlambang A."/>
            <person name="Guo Y."/>
            <person name="Takashima Y."/>
            <person name="Narisawa K."/>
            <person name="Ohta H."/>
            <person name="Nishizawa T."/>
        </authorList>
    </citation>
    <scope>NUCLEOTIDE SEQUENCE</scope>
    <source>
        <strain evidence="3">E1425</strain>
    </source>
</reference>
<comment type="caution">
    <text evidence="3">The sequence shown here is derived from an EMBL/GenBank/DDBJ whole genome shotgun (WGS) entry which is preliminary data.</text>
</comment>
<dbReference type="AlphaFoldDB" id="A0A9P3LSW2"/>
<reference evidence="3" key="1">
    <citation type="submission" date="2021-11" db="EMBL/GenBank/DDBJ databases">
        <authorList>
            <person name="Herlambang A."/>
            <person name="Guo Y."/>
            <person name="Takashima Y."/>
            <person name="Nishizawa T."/>
        </authorList>
    </citation>
    <scope>NUCLEOTIDE SEQUENCE</scope>
    <source>
        <strain evidence="3">E1425</strain>
    </source>
</reference>
<feature type="region of interest" description="Disordered" evidence="2">
    <location>
        <begin position="37"/>
        <end position="68"/>
    </location>
</feature>
<feature type="region of interest" description="Disordered" evidence="2">
    <location>
        <begin position="1"/>
        <end position="21"/>
    </location>
</feature>
<gene>
    <name evidence="3" type="ORF">EMPS_01533</name>
</gene>